<dbReference type="EMBL" id="FNWV01000013">
    <property type="protein sequence ID" value="SEH80134.1"/>
    <property type="molecule type" value="Genomic_DNA"/>
</dbReference>
<evidence type="ECO:0000313" key="3">
    <source>
        <dbReference type="Proteomes" id="UP000183190"/>
    </source>
</evidence>
<dbReference type="RefSeq" id="WP_074718411.1">
    <property type="nucleotide sequence ID" value="NZ_FNWV01000013.1"/>
</dbReference>
<dbReference type="SUPFAM" id="SSF64376">
    <property type="entry name" value="YlxR-like"/>
    <property type="match status" value="1"/>
</dbReference>
<gene>
    <name evidence="2" type="ORF">SAMN02910265_02773</name>
</gene>
<dbReference type="AlphaFoldDB" id="A0A1H6L473"/>
<dbReference type="PANTHER" id="PTHR34215:SF1">
    <property type="entry name" value="YLXR DOMAIN-CONTAINING PROTEIN"/>
    <property type="match status" value="1"/>
</dbReference>
<name>A0A1H6L473_RUMFL</name>
<dbReference type="OrthoDB" id="9813251at2"/>
<dbReference type="InterPro" id="IPR037465">
    <property type="entry name" value="YlxR"/>
</dbReference>
<dbReference type="InterPro" id="IPR007393">
    <property type="entry name" value="YlxR_dom"/>
</dbReference>
<organism evidence="2 3">
    <name type="scientific">Ruminococcus flavefaciens</name>
    <dbReference type="NCBI Taxonomy" id="1265"/>
    <lineage>
        <taxon>Bacteria</taxon>
        <taxon>Bacillati</taxon>
        <taxon>Bacillota</taxon>
        <taxon>Clostridia</taxon>
        <taxon>Eubacteriales</taxon>
        <taxon>Oscillospiraceae</taxon>
        <taxon>Ruminococcus</taxon>
    </lineage>
</organism>
<feature type="domain" description="YlxR" evidence="1">
    <location>
        <begin position="9"/>
        <end position="80"/>
    </location>
</feature>
<accession>A0A1H6L473</accession>
<sequence>MKPKKTPMRMCLGCGEMKPKKELIRVVKSPEGEISLDFKGKAAGRGAYICRSTDCLEKARKARKFERSFSCKIEESVYEVMMNELREEPQDS</sequence>
<evidence type="ECO:0000313" key="2">
    <source>
        <dbReference type="EMBL" id="SEH80134.1"/>
    </source>
</evidence>
<dbReference type="Pfam" id="PF04296">
    <property type="entry name" value="YlxR"/>
    <property type="match status" value="1"/>
</dbReference>
<dbReference type="NCBIfam" id="NF047356">
    <property type="entry name" value="RNA_bind_RnpM"/>
    <property type="match status" value="1"/>
</dbReference>
<dbReference type="Proteomes" id="UP000183190">
    <property type="component" value="Unassembled WGS sequence"/>
</dbReference>
<dbReference type="PANTHER" id="PTHR34215">
    <property type="entry name" value="BLL0784 PROTEIN"/>
    <property type="match status" value="1"/>
</dbReference>
<proteinExistence type="predicted"/>
<evidence type="ECO:0000259" key="1">
    <source>
        <dbReference type="Pfam" id="PF04296"/>
    </source>
</evidence>
<dbReference type="CDD" id="cd00279">
    <property type="entry name" value="YlxR"/>
    <property type="match status" value="1"/>
</dbReference>
<protein>
    <recommendedName>
        <fullName evidence="1">YlxR domain-containing protein</fullName>
    </recommendedName>
</protein>
<dbReference type="InterPro" id="IPR035931">
    <property type="entry name" value="YlxR-like_sf"/>
</dbReference>
<dbReference type="Gene3D" id="3.30.1230.10">
    <property type="entry name" value="YlxR-like"/>
    <property type="match status" value="1"/>
</dbReference>
<reference evidence="2 3" key="1">
    <citation type="submission" date="2016-10" db="EMBL/GenBank/DDBJ databases">
        <authorList>
            <person name="de Groot N.N."/>
        </authorList>
    </citation>
    <scope>NUCLEOTIDE SEQUENCE [LARGE SCALE GENOMIC DNA]</scope>
    <source>
        <strain evidence="2 3">YAD2003</strain>
    </source>
</reference>